<dbReference type="InterPro" id="IPR010655">
    <property type="entry name" value="Clp1_C"/>
</dbReference>
<dbReference type="GO" id="GO:0006144">
    <property type="term" value="P:purine nucleobase metabolic process"/>
    <property type="evidence" value="ECO:0007669"/>
    <property type="project" value="UniProtKB-KW"/>
</dbReference>
<dbReference type="HAMAP" id="MF_03035">
    <property type="entry name" value="Clp1"/>
    <property type="match status" value="1"/>
</dbReference>
<dbReference type="PROSITE" id="PS00768">
    <property type="entry name" value="TRANSTHYRETIN_1"/>
    <property type="match status" value="1"/>
</dbReference>
<dbReference type="InterPro" id="IPR038239">
    <property type="entry name" value="Clp1_N_sf"/>
</dbReference>
<name>A0A2S4UZU9_9BASI</name>
<dbReference type="CDD" id="cd05822">
    <property type="entry name" value="TLP_HIUase"/>
    <property type="match status" value="1"/>
</dbReference>
<accession>A0A2S4UZU9</accession>
<keyword evidence="12" id="KW-0539">Nucleus</keyword>
<keyword evidence="17" id="KW-1185">Reference proteome</keyword>
<evidence type="ECO:0000256" key="9">
    <source>
        <dbReference type="ARBA" id="ARBA00022741"/>
    </source>
</evidence>
<evidence type="ECO:0000256" key="4">
    <source>
        <dbReference type="ARBA" id="ARBA00012609"/>
    </source>
</evidence>
<feature type="compositionally biased region" description="Polar residues" evidence="14">
    <location>
        <begin position="580"/>
        <end position="589"/>
    </location>
</feature>
<dbReference type="InterPro" id="IPR045116">
    <property type="entry name" value="Clp1/Grc3"/>
</dbReference>
<evidence type="ECO:0000256" key="12">
    <source>
        <dbReference type="ARBA" id="ARBA00023242"/>
    </source>
</evidence>
<dbReference type="VEuPathDB" id="FungiDB:PSHT_10099"/>
<feature type="region of interest" description="Disordered" evidence="14">
    <location>
        <begin position="624"/>
        <end position="660"/>
    </location>
</feature>
<gene>
    <name evidence="16" type="ORF">PSTT_11531</name>
</gene>
<dbReference type="PANTHER" id="PTHR12755">
    <property type="entry name" value="CLEAVAGE/POLYADENYLATION FACTOR IA SUBUNIT CLP1P"/>
    <property type="match status" value="1"/>
</dbReference>
<evidence type="ECO:0000256" key="6">
    <source>
        <dbReference type="ARBA" id="ARBA00019824"/>
    </source>
</evidence>
<evidence type="ECO:0000256" key="2">
    <source>
        <dbReference type="ARBA" id="ARBA00004123"/>
    </source>
</evidence>
<dbReference type="GO" id="GO:0005524">
    <property type="term" value="F:ATP binding"/>
    <property type="evidence" value="ECO:0007669"/>
    <property type="project" value="UniProtKB-KW"/>
</dbReference>
<feature type="compositionally biased region" description="Polar residues" evidence="14">
    <location>
        <begin position="557"/>
        <end position="572"/>
    </location>
</feature>
<dbReference type="Gene3D" id="2.40.30.330">
    <property type="entry name" value="Pre-mRNA cleavage complex subunit Clp1, C-terminal domain"/>
    <property type="match status" value="1"/>
</dbReference>
<dbReference type="InterPro" id="IPR000895">
    <property type="entry name" value="Transthyretin/HIU_hydrolase"/>
</dbReference>
<dbReference type="Pfam" id="PF06807">
    <property type="entry name" value="Clp1"/>
    <property type="match status" value="1"/>
</dbReference>
<feature type="binding site" evidence="13">
    <location>
        <position position="852"/>
    </location>
    <ligand>
        <name>substrate</name>
    </ligand>
</feature>
<dbReference type="Pfam" id="PF00576">
    <property type="entry name" value="Transthyretin"/>
    <property type="match status" value="1"/>
</dbReference>
<comment type="catalytic activity">
    <reaction evidence="1">
        <text>5-hydroxyisourate + H2O = 5-hydroxy-2-oxo-4-ureido-2,5-dihydro-1H-imidazole-5-carboxylate + H(+)</text>
        <dbReference type="Rhea" id="RHEA:23736"/>
        <dbReference type="ChEBI" id="CHEBI:15377"/>
        <dbReference type="ChEBI" id="CHEBI:15378"/>
        <dbReference type="ChEBI" id="CHEBI:18072"/>
        <dbReference type="ChEBI" id="CHEBI:58639"/>
        <dbReference type="EC" id="3.5.2.17"/>
    </reaction>
</comment>
<dbReference type="InterPro" id="IPR032319">
    <property type="entry name" value="CLP1_P"/>
</dbReference>
<dbReference type="InterPro" id="IPR014306">
    <property type="entry name" value="Hydroxyisourate_hydrolase"/>
</dbReference>
<dbReference type="SMART" id="SM00095">
    <property type="entry name" value="TR_THY"/>
    <property type="match status" value="1"/>
</dbReference>
<dbReference type="Proteomes" id="UP000239156">
    <property type="component" value="Unassembled WGS sequence"/>
</dbReference>
<keyword evidence="8" id="KW-0507">mRNA processing</keyword>
<evidence type="ECO:0000256" key="3">
    <source>
        <dbReference type="ARBA" id="ARBA00011881"/>
    </source>
</evidence>
<comment type="subunit">
    <text evidence="3">Homotetramer.</text>
</comment>
<feature type="non-terminal residue" evidence="16">
    <location>
        <position position="1"/>
    </location>
</feature>
<evidence type="ECO:0000259" key="15">
    <source>
        <dbReference type="SMART" id="SM00095"/>
    </source>
</evidence>
<protein>
    <recommendedName>
        <fullName evidence="6">Polynucleotide 5'-hydroxyl-kinase GRC3</fullName>
        <ecNumber evidence="4">3.5.2.17</ecNumber>
    </recommendedName>
    <alternativeName>
        <fullName evidence="5">Polynucleotide 5'-hydroxyl-kinase grc3</fullName>
    </alternativeName>
</protein>
<evidence type="ECO:0000256" key="7">
    <source>
        <dbReference type="ARBA" id="ARBA00022631"/>
    </source>
</evidence>
<dbReference type="InterPro" id="IPR032324">
    <property type="entry name" value="Clp1_N"/>
</dbReference>
<keyword evidence="10" id="KW-0378">Hydrolase</keyword>
<dbReference type="InterPro" id="IPR038238">
    <property type="entry name" value="Clp1_C_sf"/>
</dbReference>
<dbReference type="GO" id="GO:0033971">
    <property type="term" value="F:hydroxyisourate hydrolase activity"/>
    <property type="evidence" value="ECO:0007669"/>
    <property type="project" value="UniProtKB-EC"/>
</dbReference>
<dbReference type="NCBIfam" id="TIGR02962">
    <property type="entry name" value="hdxy_isourate"/>
    <property type="match status" value="1"/>
</dbReference>
<dbReference type="Gene3D" id="3.40.50.300">
    <property type="entry name" value="P-loop containing nucleotide triphosphate hydrolases"/>
    <property type="match status" value="1"/>
</dbReference>
<dbReference type="FunFam" id="2.60.120.1030:FF:000001">
    <property type="entry name" value="Protein CLP1 homolog 5"/>
    <property type="match status" value="1"/>
</dbReference>
<keyword evidence="7" id="KW-0659">Purine metabolism</keyword>
<dbReference type="GO" id="GO:0051731">
    <property type="term" value="F:polynucleotide 5'-hydroxyl-kinase activity"/>
    <property type="evidence" value="ECO:0007669"/>
    <property type="project" value="InterPro"/>
</dbReference>
<feature type="domain" description="Transthyretin/hydroxyisourate hydrolase" evidence="15">
    <location>
        <begin position="807"/>
        <end position="919"/>
    </location>
</feature>
<dbReference type="InterPro" id="IPR036817">
    <property type="entry name" value="Transthyretin/HIU_hydrolase_sf"/>
</dbReference>
<comment type="subcellular location">
    <subcellularLocation>
        <location evidence="2">Nucleus</location>
    </subcellularLocation>
</comment>
<proteinExistence type="inferred from homology"/>
<dbReference type="EMBL" id="PKSL01000136">
    <property type="protein sequence ID" value="POW02796.1"/>
    <property type="molecule type" value="Genomic_DNA"/>
</dbReference>
<evidence type="ECO:0000256" key="8">
    <source>
        <dbReference type="ARBA" id="ARBA00022664"/>
    </source>
</evidence>
<dbReference type="InterPro" id="IPR023418">
    <property type="entry name" value="Thyroxine_BS"/>
</dbReference>
<dbReference type="PRINTS" id="PR00189">
    <property type="entry name" value="TRNSTHYRETIN"/>
</dbReference>
<dbReference type="GO" id="GO:0005849">
    <property type="term" value="C:mRNA cleavage factor complex"/>
    <property type="evidence" value="ECO:0007669"/>
    <property type="project" value="InterPro"/>
</dbReference>
<feature type="compositionally biased region" description="Low complexity" evidence="14">
    <location>
        <begin position="624"/>
        <end position="646"/>
    </location>
</feature>
<feature type="compositionally biased region" description="Basic and acidic residues" evidence="14">
    <location>
        <begin position="162"/>
        <end position="172"/>
    </location>
</feature>
<reference evidence="16" key="1">
    <citation type="submission" date="2017-12" db="EMBL/GenBank/DDBJ databases">
        <title>Gene loss provides genomic basis for host adaptation in cereal stripe rust fungi.</title>
        <authorList>
            <person name="Xia C."/>
        </authorList>
    </citation>
    <scope>NUCLEOTIDE SEQUENCE [LARGE SCALE GENOMIC DNA]</scope>
    <source>
        <strain evidence="16">93-210</strain>
    </source>
</reference>
<evidence type="ECO:0000256" key="14">
    <source>
        <dbReference type="SAM" id="MobiDB-lite"/>
    </source>
</evidence>
<evidence type="ECO:0000256" key="11">
    <source>
        <dbReference type="ARBA" id="ARBA00022840"/>
    </source>
</evidence>
<feature type="binding site" evidence="13">
    <location>
        <position position="917"/>
    </location>
    <ligand>
        <name>substrate</name>
    </ligand>
</feature>
<keyword evidence="11" id="KW-0067">ATP-binding</keyword>
<evidence type="ECO:0000313" key="17">
    <source>
        <dbReference type="Proteomes" id="UP000239156"/>
    </source>
</evidence>
<dbReference type="FunFam" id="2.60.40.180:FF:000005">
    <property type="entry name" value="5-hydroxyisourate hydrolase"/>
    <property type="match status" value="1"/>
</dbReference>
<dbReference type="InterPro" id="IPR023416">
    <property type="entry name" value="Transthyretin/HIU_hydrolase_d"/>
</dbReference>
<evidence type="ECO:0000256" key="10">
    <source>
        <dbReference type="ARBA" id="ARBA00022801"/>
    </source>
</evidence>
<feature type="region of interest" description="Disordered" evidence="14">
    <location>
        <begin position="144"/>
        <end position="172"/>
    </location>
</feature>
<evidence type="ECO:0000256" key="1">
    <source>
        <dbReference type="ARBA" id="ARBA00001043"/>
    </source>
</evidence>
<dbReference type="Pfam" id="PF16575">
    <property type="entry name" value="CLP1_P"/>
    <property type="match status" value="1"/>
</dbReference>
<sequence length="920" mass="100462">LTPSARRVPRAEWRAIQGALCNAFGWKSQDQTKTIKERVMIQSTSCRPFSLPALHEYRFELDPGESITIRLVSGTAEISGFELTSAQEYTFGDEIRSAIFSWHGADLEMRKASTEYVAEESTVPAYMALHLALERARLSSVAPKHFQPQVEPPARLQQAYSEGRDPDEEKHGPHVMVIGSLTSGKSTLIKTLANWAVKSGRTKLEGPGLLLVNLNPNDGAWTVPGTFSVAPLNVSIPTTTPVLPIGSTPTTGPPVLMSLPATDNHQPRTPNPALFAPALNALSFFYGHTQFSRNIGLAEILIKRVGNALETRIEKSNESALWRGGILIDTPAEFSEKGKGNLVKSVVRALGVNILVVIGNEKLHLEISKLMSINKTVQVVRVPKNGGATDLDLTYRRRLESNQIRSYFYGGPALSQGQLSPFTIVVRFEDLTIYRIGDATSLTKVDPDNPRSMSNILNLVLSIPQAEWDGLDPESDAAFEACSGPSLGFIHLSSIDVKNRKYTILSPLPGRLPRKTAIVWNETEQHHLPLLDQQPARSSPPAPPATQSQANKKLKTSETNLPATDQTNSTATKHADLPVPSTSSDNHFFTNRPPKTIISSSSSEANDKSISLAQAVAQFTQAAATATTTTEKPATSSPSSTHSQSALHPLLKQQQQQTPFATTTKNLLSQSPSAPNNNNSTHFEPVKFKTRSAQRSSMGYFHTNGNGTDERATCKYCGWHVERPKAFRMRDHIAQCAQVDPTRRAEMSQLIAFKEAAAAAKQEEKAGLATAIGPSSSSATTLDIFSSASKKRKMENTLHSKPALSFGKSPITSHVLDATSGKPGDDMGIRLDRLTANGFVLIANGTTDIDGRCNTLLPANSRPEIGIYKVTFFSNEFYQKRGIVSFYPFVEITFEIKDPTEHYHIPLLLSPYAFSTYRGS</sequence>
<dbReference type="InterPro" id="IPR028606">
    <property type="entry name" value="Clp1"/>
</dbReference>
<feature type="binding site" evidence="13">
    <location>
        <position position="814"/>
    </location>
    <ligand>
        <name>substrate</name>
    </ligand>
</feature>
<comment type="caution">
    <text evidence="16">The sequence shown here is derived from an EMBL/GenBank/DDBJ whole genome shotgun (WGS) entry which is preliminary data.</text>
</comment>
<dbReference type="Gene3D" id="2.60.120.1030">
    <property type="entry name" value="Clp1, DNA binding domain"/>
    <property type="match status" value="1"/>
</dbReference>
<evidence type="ECO:0000313" key="16">
    <source>
        <dbReference type="EMBL" id="POW02796.1"/>
    </source>
</evidence>
<dbReference type="GO" id="GO:0006388">
    <property type="term" value="P:tRNA splicing, via endonucleolytic cleavage and ligation"/>
    <property type="evidence" value="ECO:0007669"/>
    <property type="project" value="TreeGrafter"/>
</dbReference>
<dbReference type="PANTHER" id="PTHR12755:SF6">
    <property type="entry name" value="POLYRIBONUCLEOTIDE 5'-HYDROXYL-KINASE CLP1"/>
    <property type="match status" value="1"/>
</dbReference>
<dbReference type="Pfam" id="PF16573">
    <property type="entry name" value="CLP1_N"/>
    <property type="match status" value="1"/>
</dbReference>
<dbReference type="VEuPathDB" id="FungiDB:PSTT_11531"/>
<evidence type="ECO:0000256" key="5">
    <source>
        <dbReference type="ARBA" id="ARBA00018706"/>
    </source>
</evidence>
<dbReference type="Gene3D" id="2.60.40.180">
    <property type="entry name" value="Transthyretin/hydroxyisourate hydrolase domain"/>
    <property type="match status" value="1"/>
</dbReference>
<evidence type="ECO:0000256" key="13">
    <source>
        <dbReference type="PIRSR" id="PIRSR600895-51"/>
    </source>
</evidence>
<dbReference type="InterPro" id="IPR027417">
    <property type="entry name" value="P-loop_NTPase"/>
</dbReference>
<dbReference type="SUPFAM" id="SSF49472">
    <property type="entry name" value="Transthyretin (synonym: prealbumin)"/>
    <property type="match status" value="1"/>
</dbReference>
<dbReference type="EC" id="3.5.2.17" evidence="4"/>
<organism evidence="16 17">
    <name type="scientific">Puccinia striiformis</name>
    <dbReference type="NCBI Taxonomy" id="27350"/>
    <lineage>
        <taxon>Eukaryota</taxon>
        <taxon>Fungi</taxon>
        <taxon>Dikarya</taxon>
        <taxon>Basidiomycota</taxon>
        <taxon>Pucciniomycotina</taxon>
        <taxon>Pucciniomycetes</taxon>
        <taxon>Pucciniales</taxon>
        <taxon>Pucciniaceae</taxon>
        <taxon>Puccinia</taxon>
    </lineage>
</organism>
<dbReference type="AlphaFoldDB" id="A0A2S4UZU9"/>
<keyword evidence="9" id="KW-0547">Nucleotide-binding</keyword>
<dbReference type="GO" id="GO:0031124">
    <property type="term" value="P:mRNA 3'-end processing"/>
    <property type="evidence" value="ECO:0007669"/>
    <property type="project" value="InterPro"/>
</dbReference>
<feature type="region of interest" description="Disordered" evidence="14">
    <location>
        <begin position="532"/>
        <end position="603"/>
    </location>
</feature>